<keyword evidence="3" id="KW-0175">Coiled coil</keyword>
<dbReference type="OrthoDB" id="1367865at2759"/>
<evidence type="ECO:0000313" key="9">
    <source>
        <dbReference type="Proteomes" id="UP000813427"/>
    </source>
</evidence>
<dbReference type="Pfam" id="PF00400">
    <property type="entry name" value="WD40"/>
    <property type="match status" value="2"/>
</dbReference>
<comment type="function">
    <text evidence="6">Involved in mitochondrial fission. Acts as an adapter protein required to form mitochondrial fission complexes. Formation of these complexes is required to promote constriction and fission of the mitochondrial compartment at a late step in mitochondrial division.</text>
</comment>
<dbReference type="AlphaFoldDB" id="A0A8K0W737"/>
<dbReference type="SUPFAM" id="SSF50978">
    <property type="entry name" value="WD40 repeat-like"/>
    <property type="match status" value="1"/>
</dbReference>
<sequence length="493" mass="55530">MPSYSSDDIMADWRYAVEQDFITSAGEPYPYAENGKLQWDNELKKITFKNQPQIGCVSHNGRHLAFAVDHNIHVLDTQTWETLTVLKGHTSEINSMAFRPKDARTLVSCEEPMYDRHGLEKEPTIILWNIEEEQDKTSLEENQLSSITQVAASVVGDKLAELGVSLDPAEINNLAAVFEPAVDRLVAENMAAGKPTLQGELVSSHESQIFSPSGQYIAYIPGKPPRSNRDDPWDITILSVDDLTKGITLKGHRDAMMWLGWNSDESLFASVSWDGTIRIWDPKTGDEKHLFRTDHQNWTGGFSPDSKYFAAVDGKANVRVYSIASGGQLHWTYEGQRTGGWRRTISWHPNNQWLAVGGEKCGELLLLDIEEKKLLQKRLLSVDASTSKDEVRGMMKGFVGTYEVRFVDGGNKLAVWTFGDDSIEIYDINQQVKWRFARGGTEDGPEADKWRDDEGKVTSERGYSMLTWENHAKGVLQLASLDFDGVRIWEIPL</sequence>
<evidence type="ECO:0000256" key="2">
    <source>
        <dbReference type="ARBA" id="ARBA00022737"/>
    </source>
</evidence>
<dbReference type="Gene3D" id="2.130.10.10">
    <property type="entry name" value="YVTN repeat-like/Quinoprotein amine dehydrogenase"/>
    <property type="match status" value="2"/>
</dbReference>
<accession>A0A8K0W737</accession>
<name>A0A8K0W737_9HYPO</name>
<keyword evidence="9" id="KW-1185">Reference proteome</keyword>
<organism evidence="8 9">
    <name type="scientific">Fusarium tricinctum</name>
    <dbReference type="NCBI Taxonomy" id="61284"/>
    <lineage>
        <taxon>Eukaryota</taxon>
        <taxon>Fungi</taxon>
        <taxon>Dikarya</taxon>
        <taxon>Ascomycota</taxon>
        <taxon>Pezizomycotina</taxon>
        <taxon>Sordariomycetes</taxon>
        <taxon>Hypocreomycetidae</taxon>
        <taxon>Hypocreales</taxon>
        <taxon>Nectriaceae</taxon>
        <taxon>Fusarium</taxon>
        <taxon>Fusarium tricinctum species complex</taxon>
    </lineage>
</organism>
<evidence type="ECO:0000256" key="4">
    <source>
        <dbReference type="ARBA" id="ARBA00038415"/>
    </source>
</evidence>
<dbReference type="PANTHER" id="PTHR22847">
    <property type="entry name" value="WD40 REPEAT PROTEIN"/>
    <property type="match status" value="1"/>
</dbReference>
<evidence type="ECO:0000256" key="3">
    <source>
        <dbReference type="ARBA" id="ARBA00023054"/>
    </source>
</evidence>
<proteinExistence type="inferred from homology"/>
<dbReference type="InterPro" id="IPR015943">
    <property type="entry name" value="WD40/YVTN_repeat-like_dom_sf"/>
</dbReference>
<evidence type="ECO:0000256" key="1">
    <source>
        <dbReference type="ARBA" id="ARBA00022574"/>
    </source>
</evidence>
<comment type="caution">
    <text evidence="8">The sequence shown here is derived from an EMBL/GenBank/DDBJ whole genome shotgun (WGS) entry which is preliminary data.</text>
</comment>
<dbReference type="PROSITE" id="PS50294">
    <property type="entry name" value="WD_REPEATS_REGION"/>
    <property type="match status" value="1"/>
</dbReference>
<dbReference type="InterPro" id="IPR036322">
    <property type="entry name" value="WD40_repeat_dom_sf"/>
</dbReference>
<evidence type="ECO:0000256" key="5">
    <source>
        <dbReference type="ARBA" id="ARBA00039789"/>
    </source>
</evidence>
<evidence type="ECO:0000256" key="6">
    <source>
        <dbReference type="ARBA" id="ARBA00043913"/>
    </source>
</evidence>
<dbReference type="PANTHER" id="PTHR22847:SF637">
    <property type="entry name" value="WD REPEAT DOMAIN 5B"/>
    <property type="match status" value="1"/>
</dbReference>
<dbReference type="GO" id="GO:1990234">
    <property type="term" value="C:transferase complex"/>
    <property type="evidence" value="ECO:0007669"/>
    <property type="project" value="UniProtKB-ARBA"/>
</dbReference>
<dbReference type="EMBL" id="JAGPXF010000008">
    <property type="protein sequence ID" value="KAH7233178.1"/>
    <property type="molecule type" value="Genomic_DNA"/>
</dbReference>
<dbReference type="Proteomes" id="UP000813427">
    <property type="component" value="Unassembled WGS sequence"/>
</dbReference>
<protein>
    <recommendedName>
        <fullName evidence="5">Mitochondrial division protein 1</fullName>
    </recommendedName>
</protein>
<gene>
    <name evidence="8" type="ORF">BKA59DRAFT_487747</name>
</gene>
<dbReference type="InterPro" id="IPR011047">
    <property type="entry name" value="Quinoprotein_ADH-like_sf"/>
</dbReference>
<evidence type="ECO:0000256" key="7">
    <source>
        <dbReference type="PROSITE-ProRule" id="PRU00221"/>
    </source>
</evidence>
<keyword evidence="2" id="KW-0677">Repeat</keyword>
<dbReference type="InterPro" id="IPR001680">
    <property type="entry name" value="WD40_rpt"/>
</dbReference>
<feature type="repeat" description="WD" evidence="7">
    <location>
        <begin position="249"/>
        <end position="290"/>
    </location>
</feature>
<dbReference type="PROSITE" id="PS50082">
    <property type="entry name" value="WD_REPEATS_2"/>
    <property type="match status" value="1"/>
</dbReference>
<reference evidence="8" key="1">
    <citation type="journal article" date="2021" name="Nat. Commun.">
        <title>Genetic determinants of endophytism in the Arabidopsis root mycobiome.</title>
        <authorList>
            <person name="Mesny F."/>
            <person name="Miyauchi S."/>
            <person name="Thiergart T."/>
            <person name="Pickel B."/>
            <person name="Atanasova L."/>
            <person name="Karlsson M."/>
            <person name="Huettel B."/>
            <person name="Barry K.W."/>
            <person name="Haridas S."/>
            <person name="Chen C."/>
            <person name="Bauer D."/>
            <person name="Andreopoulos W."/>
            <person name="Pangilinan J."/>
            <person name="LaButti K."/>
            <person name="Riley R."/>
            <person name="Lipzen A."/>
            <person name="Clum A."/>
            <person name="Drula E."/>
            <person name="Henrissat B."/>
            <person name="Kohler A."/>
            <person name="Grigoriev I.V."/>
            <person name="Martin F.M."/>
            <person name="Hacquard S."/>
        </authorList>
    </citation>
    <scope>NUCLEOTIDE SEQUENCE</scope>
    <source>
        <strain evidence="8">MPI-SDFR-AT-0068</strain>
    </source>
</reference>
<keyword evidence="1 7" id="KW-0853">WD repeat</keyword>
<dbReference type="SMART" id="SM00320">
    <property type="entry name" value="WD40"/>
    <property type="match status" value="4"/>
</dbReference>
<dbReference type="SUPFAM" id="SSF50998">
    <property type="entry name" value="Quinoprotein alcohol dehydrogenase-like"/>
    <property type="match status" value="1"/>
</dbReference>
<comment type="similarity">
    <text evidence="4">Belongs to the WD repeat MDV1/CAF4 family.</text>
</comment>
<evidence type="ECO:0000313" key="8">
    <source>
        <dbReference type="EMBL" id="KAH7233178.1"/>
    </source>
</evidence>